<dbReference type="InterPro" id="IPR051012">
    <property type="entry name" value="CellSynth/LPSAsmb/PSIAsmb"/>
</dbReference>
<dbReference type="PANTHER" id="PTHR45586:SF1">
    <property type="entry name" value="LIPOPOLYSACCHARIDE ASSEMBLY PROTEIN B"/>
    <property type="match status" value="1"/>
</dbReference>
<reference evidence="4 5" key="1">
    <citation type="submission" date="2019-02" db="EMBL/GenBank/DDBJ databases">
        <title>Deep-cultivation of Planctomycetes and their phenomic and genomic characterization uncovers novel biology.</title>
        <authorList>
            <person name="Wiegand S."/>
            <person name="Jogler M."/>
            <person name="Boedeker C."/>
            <person name="Pinto D."/>
            <person name="Vollmers J."/>
            <person name="Rivas-Marin E."/>
            <person name="Kohn T."/>
            <person name="Peeters S.H."/>
            <person name="Heuer A."/>
            <person name="Rast P."/>
            <person name="Oberbeckmann S."/>
            <person name="Bunk B."/>
            <person name="Jeske O."/>
            <person name="Meyerdierks A."/>
            <person name="Storesund J.E."/>
            <person name="Kallscheuer N."/>
            <person name="Luecker S."/>
            <person name="Lage O.M."/>
            <person name="Pohl T."/>
            <person name="Merkel B.J."/>
            <person name="Hornburger P."/>
            <person name="Mueller R.-W."/>
            <person name="Bruemmer F."/>
            <person name="Labrenz M."/>
            <person name="Spormann A.M."/>
            <person name="Op den Camp H."/>
            <person name="Overmann J."/>
            <person name="Amann R."/>
            <person name="Jetten M.S.M."/>
            <person name="Mascher T."/>
            <person name="Medema M.H."/>
            <person name="Devos D.P."/>
            <person name="Kaster A.-K."/>
            <person name="Ovreas L."/>
            <person name="Rohde M."/>
            <person name="Galperin M.Y."/>
            <person name="Jogler C."/>
        </authorList>
    </citation>
    <scope>NUCLEOTIDE SEQUENCE [LARGE SCALE GENOMIC DNA]</scope>
    <source>
        <strain evidence="4 5">Pla133</strain>
    </source>
</reference>
<keyword evidence="3" id="KW-0732">Signal</keyword>
<organism evidence="4 5">
    <name type="scientific">Engelhardtia mirabilis</name>
    <dbReference type="NCBI Taxonomy" id="2528011"/>
    <lineage>
        <taxon>Bacteria</taxon>
        <taxon>Pseudomonadati</taxon>
        <taxon>Planctomycetota</taxon>
        <taxon>Planctomycetia</taxon>
        <taxon>Planctomycetia incertae sedis</taxon>
        <taxon>Engelhardtia</taxon>
    </lineage>
</organism>
<evidence type="ECO:0000256" key="1">
    <source>
        <dbReference type="ARBA" id="ARBA00022737"/>
    </source>
</evidence>
<dbReference type="SUPFAM" id="SSF48452">
    <property type="entry name" value="TPR-like"/>
    <property type="match status" value="4"/>
</dbReference>
<gene>
    <name evidence="4" type="ORF">Pla133_11990</name>
</gene>
<dbReference type="EMBL" id="CP036287">
    <property type="protein sequence ID" value="QDU66133.1"/>
    <property type="molecule type" value="Genomic_DNA"/>
</dbReference>
<proteinExistence type="predicted"/>
<sequence length="2182" mass="240493" precursor="true">MKSILSTLLATALAAISICGAPRASTSGVWGEPLDAQVESLLQSALDAGTQADVEDLYVACMVEHGELEPLARRLDELLDGAVEGERRRAALRLDGYLAWRHGELDHALERFEVLVDDENALGLTDNDARFARARLLDAQGRTEAALEAYGELVSELDDPELTTRLLVRMALMSMEQDDEGGRDALSSFAREEGRSVDLVNRAAIVLALLGRPADAIELYVVAGDEKERARGQLRVAEWALRAGDLQRAETAAWEAVDLANVARERRYALTLLTEAHRADGTLEALVARFDAGQDDLSSEAREVWIELLRETGAWDQAIAIVSTEGGAEAFTDDERRSLLEMYREAGREEQMIAAYRERIALDPRSTVWREGLAQTFLERGDRAAAVAVWEDWLGDLGAGSRLLGAQVLRDIGLDDLAERSAESAVEEGDDVHAALLFLFDLHRVGGRLDQARASLERLDAIAAPDAAVRMQLAEAHERLGDKARAVAILGDLVAARPPGEAGEDVEMRLAWLLSEVGEEEQALVAWRELWERVQSVPRRRYVEDRMMTVAARLGSLADIVVELEEKLLEGTASERDSGLLVRIYTKVGDAVSAAEVIEEYMRRSGGAELQSLTEKARVYLSCNDYYHYERAVRRLIEIDPEGEADYLQQLAMSQLERGRPDEARAVLTRLASLDSEASSVEFEAGVLALSGMRAEAIAAYRRGLAAHPERIDGYLLMSGLMKELGQSDLAFGMFQYLAETADGDDLFTIAIDGILNLLVEAPPRPKVLQWARRVTLERLATRHDKAYLYQLLADLAQESGDHEGHLIALENSLASSGPRRGSILRELMDLCAEQVATFGVEGREAQPERHLAYGRRLVGLAEAVPPQVYLDLGAAFLEAQDEDSAARTFDLTRDLPDGVLYQRQAAGRFEEAGYIERSTSTYESVLATQPGDVSLLVKVGELHEQLGEDGEAAKLYGRAMDLLLRRRTLVSGATKKSEAEKDPYAWAPRNLDDFGQHYERVLLGLLSTVEDGGPYLELLAEQVAAFRVELPEALAQRADMDAAAGDEAADGDGQRDMPLLSEFPRLESRAAFHRRAALAAGRLGLADDFDRELVAAFAGDDDLIEALVRERLRWGLGDSARELIEASDRSEEQRRALLVKVGEEFEAEASGPVPVAEASRRILPLVMEGRTDELSTLVRRADLRKVESAELGHLTVLFAAARLLGDDGLLLRIGREWLRAQLSQNRSSYYLESTLDQIGAALNGDSERSLYRYFVSLVLEDVEHNAQLVTLLPKLAGRFDEPIVDQEEVLSLLDGYGERYAWGLGPVLELLPSAERAGALRGIWDRIEKTNRATLLVDLVAEFQSDLGDELGAFATDAFAASLEDAEDYITYSISDMLEVERNREVVLAMAEAFAAEYPTNEAVKAVIVIQEHALGIEGATERAARTWVALGRDESGDYYVNRARTRLAEEFLPEALDVFAAALDGREDEDGASAEVALARIELYQGADEDERADELLGQALEAYPEDLPLLRRQMSRFNGEGRRARALELQERIARLTEGDDDRKQVWVRVADGWAALQQPERELAARLEVEALGGTDENTDNPFGIVIPPGVTYFINGVAYRGGETAKGLPKTIEDVKEALDAGDEQEARVVLRRLWRSFLVGETADRFAFFGRSPMASLSWPHDPKEPDAEEAPSRGGLDAFLESERKALEKEVAEATGETEEQDDPLPTAYEVMAESDVLVSEMERFLRTRQPRELDSLQPLFEGLLAAKCRTVGEDETLAALLVRMRSGAARKGEMIQLLAALDERPDVAAQAGDVVSSLVRTLNPQDVAQVRRLARVLVRAGRAREALGLYRWCAVRADAGGGRMVVIGDDVSSSVSVNELVAEAKELFDGEDRIELIEAALAYAQPGDYPWLRESFELLVLNTWAETVDADQALARTRAICDRARDLSTGLRRTVAVRAAAIYLGAGELEPALEALEVGIAKLDPELVAQPEESWYRTDPEQPGYLSTGDMRRLFPSDLAAVPDALRWLRMCATTLEQWLDEDRVNELPVLQSLYLIALRLDALGQSDEAAALVERLAVREGAPFALELWTIDALRLLGRTDEADTRERRLLEDRRLHVQRIPEVIARILEREGPEAALAAAETIADDTRMPALLDSLLAAAEAAGDEAALARWRGARAAAESAREELEALEDD</sequence>
<evidence type="ECO:0000313" key="5">
    <source>
        <dbReference type="Proteomes" id="UP000316921"/>
    </source>
</evidence>
<evidence type="ECO:0000256" key="3">
    <source>
        <dbReference type="SAM" id="SignalP"/>
    </source>
</evidence>
<keyword evidence="2" id="KW-0802">TPR repeat</keyword>
<feature type="signal peptide" evidence="3">
    <location>
        <begin position="1"/>
        <end position="24"/>
    </location>
</feature>
<dbReference type="RefSeq" id="WP_145063416.1">
    <property type="nucleotide sequence ID" value="NZ_CP036287.1"/>
</dbReference>
<evidence type="ECO:0008006" key="6">
    <source>
        <dbReference type="Google" id="ProtNLM"/>
    </source>
</evidence>
<accession>A0A518BGT2</accession>
<keyword evidence="5" id="KW-1185">Reference proteome</keyword>
<feature type="chain" id="PRO_5021971164" description="Tetratricopeptide repeat protein" evidence="3">
    <location>
        <begin position="25"/>
        <end position="2182"/>
    </location>
</feature>
<evidence type="ECO:0000256" key="2">
    <source>
        <dbReference type="ARBA" id="ARBA00022803"/>
    </source>
</evidence>
<dbReference type="PANTHER" id="PTHR45586">
    <property type="entry name" value="TPR REPEAT-CONTAINING PROTEIN PA4667"/>
    <property type="match status" value="1"/>
</dbReference>
<dbReference type="Gene3D" id="1.25.40.10">
    <property type="entry name" value="Tetratricopeptide repeat domain"/>
    <property type="match status" value="5"/>
</dbReference>
<dbReference type="InterPro" id="IPR011990">
    <property type="entry name" value="TPR-like_helical_dom_sf"/>
</dbReference>
<protein>
    <recommendedName>
        <fullName evidence="6">Tetratricopeptide repeat protein</fullName>
    </recommendedName>
</protein>
<dbReference type="Proteomes" id="UP000316921">
    <property type="component" value="Chromosome"/>
</dbReference>
<name>A0A518BGT2_9BACT</name>
<keyword evidence="1" id="KW-0677">Repeat</keyword>
<evidence type="ECO:0000313" key="4">
    <source>
        <dbReference type="EMBL" id="QDU66133.1"/>
    </source>
</evidence>
<dbReference type="KEGG" id="pbap:Pla133_11990"/>